<proteinExistence type="predicted"/>
<comment type="caution">
    <text evidence="1">The sequence shown here is derived from an EMBL/GenBank/DDBJ whole genome shotgun (WGS) entry which is preliminary data.</text>
</comment>
<sequence length="878" mass="99461">MKPQFLTLGKGILIDLHDNHFWSRFWSEITTINDIDITIEDIHHVKSQNAVNFMSLIYKCFMKLKHYADSDTCDAHLLNVIHILTRLVPVLYEDETISTKFLRSRNYSPFDFIPSSIGPPGEDNGDILAMTVLQSIVKLLFLKGFTCKRVGMWEPGMGFTAKYQTPDLVMENNRSLVLKLLIVLCGDSMYQSPLRVASKGSLFTSLLVSALPKQETLTLTCSLINVLCRSTRSDNAIEFNDNSLKVSRHSYVCNCAQLLTIMLIYPLPKDPLLDQLLERKPYNMPRLYITKLHKDSEILFFGSALVNGLKTDDYRPPLLAMEFLMIFWELYQCNARFRIIGEPLILELMIILVHYIKSFTHPQYKNLTKLCCMILLSLSYNPPKKLMDPYHDISLPNASYENGPTLRDIIVIHICQILSKHVVRPEDQFLVSTLVEIVYNVVPLLGPKFPGTNDHNKKLNNLNPDGGLSYPASTSLTNLVVRFSSKPFLLKNPANPDLLALLVRSICIAAFHNRASRMLVFTMLKSEKIFETLATVIGSLNNEYFDGNTVMYRIETLASAETTPVTIQATQTTAPTQPTIQSNFQTTQSIDSAPQTDDEEESPEPMEAEEQEINESLRPTKPSGMSKKFKGKQKLHDTISNTWSGKEALRIINSLIIPFVKNSLNDIFGDTDTFTLVEHIEKLDFEPIITTKSINHEYLPTSKFTPLKFHWGSVSLGWYTSLVYFSVYYQIDNVSAVASKNKLIKNITSFMSFGMFSDASSNLENPETISDIEKTISSTNVWNGTAIKLFKIENNTGFFDSLNHKLVNESRLSLSRRLSDLRFGKQSPQMSPNLNSGLSTPKEDQESYFPRKNSVTSLHSLNTLNRSRTATPRNSISM</sequence>
<protein>
    <submittedName>
        <fullName evidence="1">Uncharacterized protein</fullName>
    </submittedName>
</protein>
<dbReference type="EMBL" id="CALSDN010000014">
    <property type="protein sequence ID" value="CAH6723299.1"/>
    <property type="molecule type" value="Genomic_DNA"/>
</dbReference>
<dbReference type="Proteomes" id="UP001152531">
    <property type="component" value="Unassembled WGS sequence"/>
</dbReference>
<evidence type="ECO:0000313" key="2">
    <source>
        <dbReference type="Proteomes" id="UP001152531"/>
    </source>
</evidence>
<evidence type="ECO:0000313" key="1">
    <source>
        <dbReference type="EMBL" id="CAH6723299.1"/>
    </source>
</evidence>
<organism evidence="1 2">
    <name type="scientific">[Candida] jaroonii</name>
    <dbReference type="NCBI Taxonomy" id="467808"/>
    <lineage>
        <taxon>Eukaryota</taxon>
        <taxon>Fungi</taxon>
        <taxon>Dikarya</taxon>
        <taxon>Ascomycota</taxon>
        <taxon>Saccharomycotina</taxon>
        <taxon>Pichiomycetes</taxon>
        <taxon>Debaryomycetaceae</taxon>
        <taxon>Yamadazyma</taxon>
    </lineage>
</organism>
<accession>A0ACA9YEG3</accession>
<gene>
    <name evidence="1" type="ORF">CLIB1444_14S00980</name>
</gene>
<name>A0ACA9YEG3_9ASCO</name>
<reference evidence="1" key="1">
    <citation type="submission" date="2022-06" db="EMBL/GenBank/DDBJ databases">
        <authorList>
            <person name="Legras J.-L."/>
            <person name="Devillers H."/>
            <person name="Grondin C."/>
        </authorList>
    </citation>
    <scope>NUCLEOTIDE SEQUENCE</scope>
    <source>
        <strain evidence="1">CLIB 1444</strain>
    </source>
</reference>
<keyword evidence="2" id="KW-1185">Reference proteome</keyword>